<gene>
    <name evidence="2" type="primary">rfbF</name>
    <name evidence="2" type="ORF">Q7A36_15275</name>
</gene>
<dbReference type="SUPFAM" id="SSF53448">
    <property type="entry name" value="Nucleotide-diphospho-sugar transferases"/>
    <property type="match status" value="1"/>
</dbReference>
<dbReference type="NCBIfam" id="TIGR02623">
    <property type="entry name" value="G1P_cyt_trans"/>
    <property type="match status" value="1"/>
</dbReference>
<evidence type="ECO:0000259" key="1">
    <source>
        <dbReference type="Pfam" id="PF00483"/>
    </source>
</evidence>
<comment type="caution">
    <text evidence="2">The sequence shown here is derived from an EMBL/GenBank/DDBJ whole genome shotgun (WGS) entry which is preliminary data.</text>
</comment>
<dbReference type="CDD" id="cd02524">
    <property type="entry name" value="G1P_cytidylyltransferase"/>
    <property type="match status" value="1"/>
</dbReference>
<dbReference type="PANTHER" id="PTHR47183">
    <property type="entry name" value="GLUCOSE-1-PHOSPHATE CYTIDYLYLTRANSFERASE-RELATED"/>
    <property type="match status" value="1"/>
</dbReference>
<protein>
    <submittedName>
        <fullName evidence="2">Glucose-1-phosphate cytidylyltransferase</fullName>
        <ecNumber evidence="2">2.7.7.33</ecNumber>
    </submittedName>
</protein>
<dbReference type="EC" id="2.7.7.33" evidence="2"/>
<keyword evidence="2" id="KW-0548">Nucleotidyltransferase</keyword>
<dbReference type="GO" id="GO:0047343">
    <property type="term" value="F:glucose-1-phosphate cytidylyltransferase activity"/>
    <property type="evidence" value="ECO:0007669"/>
    <property type="project" value="UniProtKB-EC"/>
</dbReference>
<evidence type="ECO:0000313" key="3">
    <source>
        <dbReference type="Proteomes" id="UP001243009"/>
    </source>
</evidence>
<dbReference type="InterPro" id="IPR005835">
    <property type="entry name" value="NTP_transferase_dom"/>
</dbReference>
<dbReference type="InterPro" id="IPR013446">
    <property type="entry name" value="G1P_cyt_trans-like"/>
</dbReference>
<dbReference type="EMBL" id="JAUTWS010000013">
    <property type="protein sequence ID" value="MDO9709712.1"/>
    <property type="molecule type" value="Genomic_DNA"/>
</dbReference>
<accession>A0ABT9E0L5</accession>
<organism evidence="2 3">
    <name type="scientific">Paracraurococcus lichenis</name>
    <dbReference type="NCBI Taxonomy" id="3064888"/>
    <lineage>
        <taxon>Bacteria</taxon>
        <taxon>Pseudomonadati</taxon>
        <taxon>Pseudomonadota</taxon>
        <taxon>Alphaproteobacteria</taxon>
        <taxon>Acetobacterales</taxon>
        <taxon>Roseomonadaceae</taxon>
        <taxon>Paracraurococcus</taxon>
    </lineage>
</organism>
<dbReference type="Gene3D" id="3.90.550.10">
    <property type="entry name" value="Spore Coat Polysaccharide Biosynthesis Protein SpsA, Chain A"/>
    <property type="match status" value="1"/>
</dbReference>
<feature type="domain" description="Nucleotidyl transferase" evidence="1">
    <location>
        <begin position="5"/>
        <end position="216"/>
    </location>
</feature>
<dbReference type="PANTHER" id="PTHR47183:SF1">
    <property type="entry name" value="GLUCOSE-1-PHOSPHATE CYTIDYLYLTRANSFERASE"/>
    <property type="match status" value="1"/>
</dbReference>
<keyword evidence="3" id="KW-1185">Reference proteome</keyword>
<keyword evidence="2" id="KW-0808">Transferase</keyword>
<proteinExistence type="predicted"/>
<dbReference type="InterPro" id="IPR046981">
    <property type="entry name" value="G1P_cyt_trans"/>
</dbReference>
<dbReference type="RefSeq" id="WP_305104579.1">
    <property type="nucleotide sequence ID" value="NZ_JAUTWS010000013.1"/>
</dbReference>
<name>A0ABT9E0L5_9PROT</name>
<dbReference type="InterPro" id="IPR029044">
    <property type="entry name" value="Nucleotide-diphossugar_trans"/>
</dbReference>
<evidence type="ECO:0000313" key="2">
    <source>
        <dbReference type="EMBL" id="MDO9709712.1"/>
    </source>
</evidence>
<reference evidence="2 3" key="1">
    <citation type="submission" date="2023-08" db="EMBL/GenBank/DDBJ databases">
        <title>The draft genome sequence of Paracraurococcus sp. LOR1-02.</title>
        <authorList>
            <person name="Kingkaew E."/>
            <person name="Tanasupawat S."/>
        </authorList>
    </citation>
    <scope>NUCLEOTIDE SEQUENCE [LARGE SCALE GENOMIC DNA]</scope>
    <source>
        <strain evidence="2 3">LOR1-02</strain>
    </source>
</reference>
<dbReference type="Proteomes" id="UP001243009">
    <property type="component" value="Unassembled WGS sequence"/>
</dbReference>
<sequence>MKVAVLAGGLGSRLAEETEARPKPMVEIGGIPILWHIMRYYASFGHQDFVVALGYKGNYIRRYATDFAALSPGNLRIDYSRRQVEYDTTLGNERGEWSMDGWTLELVDTGLNTNTGGRIKRLKQVIGNERFFLTWGDGVSTVDLDALLAFHRSHGKLCTLTAVRPPARFGHLEIEGDQISEFNEKPQTGEGWINGAFFVCEPGVFDYIEGDATQFEKSPLQNLALDGQLMAFKHYGFWQCMDTIRDKVLLENLWAGGEAPWRIWDSRRPQPARAANDVAANDLGNPACAS</sequence>
<dbReference type="Pfam" id="PF00483">
    <property type="entry name" value="NTP_transferase"/>
    <property type="match status" value="1"/>
</dbReference>